<evidence type="ECO:0000313" key="16">
    <source>
        <dbReference type="Proteomes" id="UP000504640"/>
    </source>
</evidence>
<evidence type="ECO:0000256" key="6">
    <source>
        <dbReference type="ARBA" id="ARBA00022771"/>
    </source>
</evidence>
<dbReference type="FunFam" id="3.30.160.60:FF:003447">
    <property type="match status" value="1"/>
</dbReference>
<dbReference type="SMART" id="SM00355">
    <property type="entry name" value="ZnF_C2H2"/>
    <property type="match status" value="8"/>
</dbReference>
<dbReference type="GeneID" id="116539642"/>
<keyword evidence="5" id="KW-0677">Repeat</keyword>
<dbReference type="FunFam" id="3.30.160.60:FF:001750">
    <property type="entry name" value="Zinc finger protein 222"/>
    <property type="match status" value="1"/>
</dbReference>
<keyword evidence="6 12" id="KW-0863">Zinc-finger</keyword>
<dbReference type="FunFam" id="3.30.160.60:FF:002239">
    <property type="entry name" value="Zinc finger protein 226"/>
    <property type="match status" value="1"/>
</dbReference>
<evidence type="ECO:0000313" key="17">
    <source>
        <dbReference type="RefSeq" id="XP_032118644.1"/>
    </source>
</evidence>
<comment type="subcellular location">
    <subcellularLocation>
        <location evidence="2">Nucleus</location>
    </subcellularLocation>
</comment>
<dbReference type="SMART" id="SM00349">
    <property type="entry name" value="KRAB"/>
    <property type="match status" value="1"/>
</dbReference>
<dbReference type="AlphaFoldDB" id="A0A6J3GL72"/>
<keyword evidence="16" id="KW-1185">Reference proteome</keyword>
<evidence type="ECO:0000256" key="7">
    <source>
        <dbReference type="ARBA" id="ARBA00022833"/>
    </source>
</evidence>
<protein>
    <submittedName>
        <fullName evidence="17">Zinc finger protein 223 isoform X4</fullName>
    </submittedName>
</protein>
<evidence type="ECO:0000256" key="2">
    <source>
        <dbReference type="ARBA" id="ARBA00004123"/>
    </source>
</evidence>
<dbReference type="PROSITE" id="PS50157">
    <property type="entry name" value="ZINC_FINGER_C2H2_2"/>
    <property type="match status" value="10"/>
</dbReference>
<keyword evidence="8" id="KW-0805">Transcription regulation</keyword>
<dbReference type="FunFam" id="3.30.160.60:FF:002254">
    <property type="entry name" value="Zinc finger protein 540"/>
    <property type="match status" value="1"/>
</dbReference>
<evidence type="ECO:0000256" key="10">
    <source>
        <dbReference type="ARBA" id="ARBA00023163"/>
    </source>
</evidence>
<feature type="domain" description="C2H2-type" evidence="14">
    <location>
        <begin position="549"/>
        <end position="576"/>
    </location>
</feature>
<feature type="domain" description="C2H2-type" evidence="14">
    <location>
        <begin position="381"/>
        <end position="408"/>
    </location>
</feature>
<dbReference type="PROSITE" id="PS50805">
    <property type="entry name" value="KRAB"/>
    <property type="match status" value="1"/>
</dbReference>
<feature type="compositionally biased region" description="Polar residues" evidence="13">
    <location>
        <begin position="236"/>
        <end position="248"/>
    </location>
</feature>
<dbReference type="CDD" id="cd07765">
    <property type="entry name" value="KRAB_A-box"/>
    <property type="match status" value="1"/>
</dbReference>
<feature type="domain" description="KRAB" evidence="15">
    <location>
        <begin position="129"/>
        <end position="199"/>
    </location>
</feature>
<evidence type="ECO:0000256" key="11">
    <source>
        <dbReference type="ARBA" id="ARBA00023242"/>
    </source>
</evidence>
<dbReference type="InterPro" id="IPR001909">
    <property type="entry name" value="KRAB"/>
</dbReference>
<evidence type="ECO:0000259" key="15">
    <source>
        <dbReference type="PROSITE" id="PS50805"/>
    </source>
</evidence>
<dbReference type="PANTHER" id="PTHR24393">
    <property type="entry name" value="ZINC FINGER PROTEIN"/>
    <property type="match status" value="1"/>
</dbReference>
<keyword evidence="10" id="KW-0804">Transcription</keyword>
<feature type="domain" description="C2H2-type" evidence="14">
    <location>
        <begin position="297"/>
        <end position="324"/>
    </location>
</feature>
<dbReference type="FunFam" id="3.30.160.60:FF:001597">
    <property type="entry name" value="Zinc finger protein 222"/>
    <property type="match status" value="1"/>
</dbReference>
<dbReference type="RefSeq" id="XP_032118644.1">
    <property type="nucleotide sequence ID" value="XM_032262753.1"/>
</dbReference>
<dbReference type="GO" id="GO:0005634">
    <property type="term" value="C:nucleus"/>
    <property type="evidence" value="ECO:0007669"/>
    <property type="project" value="UniProtKB-SubCell"/>
</dbReference>
<name>A0A6J3GL72_SAPAP</name>
<keyword evidence="11" id="KW-0539">Nucleus</keyword>
<keyword evidence="7" id="KW-0862">Zinc</keyword>
<dbReference type="Gene3D" id="3.30.160.60">
    <property type="entry name" value="Classic Zinc Finger"/>
    <property type="match status" value="10"/>
</dbReference>
<dbReference type="SUPFAM" id="SSF57667">
    <property type="entry name" value="beta-beta-alpha zinc fingers"/>
    <property type="match status" value="6"/>
</dbReference>
<feature type="domain" description="C2H2-type" evidence="14">
    <location>
        <begin position="521"/>
        <end position="548"/>
    </location>
</feature>
<dbReference type="PROSITE" id="PS00028">
    <property type="entry name" value="ZINC_FINGER_C2H2_1"/>
    <property type="match status" value="8"/>
</dbReference>
<comment type="similarity">
    <text evidence="3">Belongs to the krueppel C2H2-type zinc-finger protein family.</text>
</comment>
<dbReference type="Pfam" id="PF00096">
    <property type="entry name" value="zf-C2H2"/>
    <property type="match status" value="6"/>
</dbReference>
<dbReference type="SUPFAM" id="SSF109640">
    <property type="entry name" value="KRAB domain (Kruppel-associated box)"/>
    <property type="match status" value="1"/>
</dbReference>
<evidence type="ECO:0000256" key="4">
    <source>
        <dbReference type="ARBA" id="ARBA00022723"/>
    </source>
</evidence>
<dbReference type="InterPro" id="IPR036236">
    <property type="entry name" value="Znf_C2H2_sf"/>
</dbReference>
<dbReference type="GO" id="GO:0045892">
    <property type="term" value="P:negative regulation of DNA-templated transcription"/>
    <property type="evidence" value="ECO:0007669"/>
    <property type="project" value="UniProtKB-ARBA"/>
</dbReference>
<evidence type="ECO:0000256" key="13">
    <source>
        <dbReference type="SAM" id="MobiDB-lite"/>
    </source>
</evidence>
<dbReference type="FunFam" id="3.30.160.60:FF:000709">
    <property type="entry name" value="GDNF-inducible zinc finger protein 1"/>
    <property type="match status" value="1"/>
</dbReference>
<accession>A0A6J3GL72</accession>
<dbReference type="InterPro" id="IPR036051">
    <property type="entry name" value="KRAB_dom_sf"/>
</dbReference>
<organism evidence="16 17">
    <name type="scientific">Sapajus apella</name>
    <name type="common">Brown-capped capuchin</name>
    <name type="synonym">Cebus apella</name>
    <dbReference type="NCBI Taxonomy" id="9515"/>
    <lineage>
        <taxon>Eukaryota</taxon>
        <taxon>Metazoa</taxon>
        <taxon>Chordata</taxon>
        <taxon>Craniata</taxon>
        <taxon>Vertebrata</taxon>
        <taxon>Euteleostomi</taxon>
        <taxon>Mammalia</taxon>
        <taxon>Eutheria</taxon>
        <taxon>Euarchontoglires</taxon>
        <taxon>Primates</taxon>
        <taxon>Haplorrhini</taxon>
        <taxon>Platyrrhini</taxon>
        <taxon>Cebidae</taxon>
        <taxon>Cebinae</taxon>
        <taxon>Sapajus</taxon>
    </lineage>
</organism>
<evidence type="ECO:0000259" key="14">
    <source>
        <dbReference type="PROSITE" id="PS50157"/>
    </source>
</evidence>
<evidence type="ECO:0000256" key="5">
    <source>
        <dbReference type="ARBA" id="ARBA00022737"/>
    </source>
</evidence>
<feature type="region of interest" description="Disordered" evidence="13">
    <location>
        <begin position="236"/>
        <end position="255"/>
    </location>
</feature>
<dbReference type="PANTHER" id="PTHR24393:SF100">
    <property type="entry name" value="ZINC FINGER PROTEIN-RELATED"/>
    <property type="match status" value="1"/>
</dbReference>
<dbReference type="GO" id="GO:0000978">
    <property type="term" value="F:RNA polymerase II cis-regulatory region sequence-specific DNA binding"/>
    <property type="evidence" value="ECO:0007669"/>
    <property type="project" value="TreeGrafter"/>
</dbReference>
<keyword evidence="4" id="KW-0479">Metal-binding</keyword>
<evidence type="ECO:0000256" key="9">
    <source>
        <dbReference type="ARBA" id="ARBA00023125"/>
    </source>
</evidence>
<dbReference type="Proteomes" id="UP000504640">
    <property type="component" value="Unplaced"/>
</dbReference>
<keyword evidence="9" id="KW-0238">DNA-binding</keyword>
<gene>
    <name evidence="17" type="primary">LOC116539642</name>
</gene>
<dbReference type="FunFam" id="3.30.160.60:FF:001313">
    <property type="entry name" value="Zinc finger protein 155"/>
    <property type="match status" value="1"/>
</dbReference>
<feature type="domain" description="C2H2-type" evidence="14">
    <location>
        <begin position="353"/>
        <end position="380"/>
    </location>
</feature>
<reference evidence="17" key="1">
    <citation type="submission" date="2025-08" db="UniProtKB">
        <authorList>
            <consortium name="RefSeq"/>
        </authorList>
    </citation>
    <scope>IDENTIFICATION</scope>
    <source>
        <tissue evidence="17">Blood</tissue>
    </source>
</reference>
<evidence type="ECO:0000256" key="3">
    <source>
        <dbReference type="ARBA" id="ARBA00006991"/>
    </source>
</evidence>
<feature type="domain" description="C2H2-type" evidence="14">
    <location>
        <begin position="465"/>
        <end position="492"/>
    </location>
</feature>
<sequence length="603" mass="68700">MQSRHAGGANTSGLRARGSYFNDPGSLSHFCVLQDILNEHPLLEACNCPMINDRFRGKEALAKTRFGGTILLSLELHHSGLCKFPEVGGKMTTSKVGSKGVQNPRVHCEPAIQGSRKLPGADGILTEAVTFKDVAVVFTEEELGLLDPVQRRLYQDVMLENFRNLLSVGHQPFNRDTFYFLREEKFWMMDIATQREGSSGGKIQLEMKTVPEAGPHEGWSWQQIWEEIASNLTRPQNSTINSSQFSEQSDAHSQDEEELAIMHTGQKPSDCGKCKQSFSGVSIFDLSQHIHSAEKSHSCEECGKSFCYISALHIHQRVHLGEKLFKCDLCGKEFSQSLHLQTHQRVHIGEKPFKCKQCGRGFRCRSALTVHCKLHMGEKHYNCEACGRAFIHDFQLQKHQRIHTGEKPFKCEICSVSFRLRSSLNRHCVVHTGKKPNNTGEYGKAFIGRLDLCKHQTIHTGEKPYNCKECGKSFRRSSYLLIHQRVHTGEKPYKCDRCGKGYITKSGLDLHHRAHTGERPYNCDDCGKSFRQASSILNHKRLHCRKKPFKCEDCGKRLVYRSYHKDQQRDRSGENPSKCEDCGKRYKRRLNLDLILSLFLNDM</sequence>
<dbReference type="InterPro" id="IPR013087">
    <property type="entry name" value="Znf_C2H2_type"/>
</dbReference>
<proteinExistence type="inferred from homology"/>
<feature type="domain" description="C2H2-type" evidence="14">
    <location>
        <begin position="409"/>
        <end position="436"/>
    </location>
</feature>
<evidence type="ECO:0000256" key="1">
    <source>
        <dbReference type="ARBA" id="ARBA00003767"/>
    </source>
</evidence>
<comment type="function">
    <text evidence="1">May be involved in transcriptional regulation.</text>
</comment>
<evidence type="ECO:0000256" key="8">
    <source>
        <dbReference type="ARBA" id="ARBA00023015"/>
    </source>
</evidence>
<feature type="domain" description="C2H2-type" evidence="14">
    <location>
        <begin position="443"/>
        <end position="464"/>
    </location>
</feature>
<dbReference type="GO" id="GO:0001228">
    <property type="term" value="F:DNA-binding transcription activator activity, RNA polymerase II-specific"/>
    <property type="evidence" value="ECO:0007669"/>
    <property type="project" value="TreeGrafter"/>
</dbReference>
<feature type="domain" description="C2H2-type" evidence="14">
    <location>
        <begin position="325"/>
        <end position="352"/>
    </location>
</feature>
<dbReference type="FunFam" id="3.30.160.60:FF:000017">
    <property type="entry name" value="zinc finger protein 62 homolog"/>
    <property type="match status" value="1"/>
</dbReference>
<dbReference type="Gene3D" id="6.10.140.140">
    <property type="match status" value="1"/>
</dbReference>
<evidence type="ECO:0000256" key="12">
    <source>
        <dbReference type="PROSITE-ProRule" id="PRU00042"/>
    </source>
</evidence>
<dbReference type="GO" id="GO:0008270">
    <property type="term" value="F:zinc ion binding"/>
    <property type="evidence" value="ECO:0007669"/>
    <property type="project" value="UniProtKB-KW"/>
</dbReference>
<dbReference type="Pfam" id="PF01352">
    <property type="entry name" value="KRAB"/>
    <property type="match status" value="1"/>
</dbReference>
<feature type="domain" description="C2H2-type" evidence="14">
    <location>
        <begin position="493"/>
        <end position="520"/>
    </location>
</feature>